<comment type="caution">
    <text evidence="17">The sequence shown here is derived from an EMBL/GenBank/DDBJ whole genome shotgun (WGS) entry which is preliminary data.</text>
</comment>
<dbReference type="OrthoDB" id="9809920at2"/>
<keyword evidence="10" id="KW-0560">Oxidoreductase</keyword>
<feature type="binding site" evidence="15">
    <location>
        <position position="395"/>
    </location>
    <ligand>
        <name>phosphoenolpyruvate</name>
        <dbReference type="ChEBI" id="CHEBI:58702"/>
    </ligand>
</feature>
<evidence type="ECO:0000256" key="8">
    <source>
        <dbReference type="ARBA" id="ARBA00022605"/>
    </source>
</evidence>
<dbReference type="FunFam" id="3.65.10.10:FF:000005">
    <property type="entry name" value="3-phosphoshikimate 1-carboxyvinyltransferase"/>
    <property type="match status" value="1"/>
</dbReference>
<dbReference type="NCBIfam" id="TIGR01356">
    <property type="entry name" value="aroA"/>
    <property type="match status" value="1"/>
</dbReference>
<dbReference type="RefSeq" id="WP_078743769.1">
    <property type="nucleotide sequence ID" value="NZ_FUXG01000001.1"/>
</dbReference>
<dbReference type="PROSITE" id="PS00104">
    <property type="entry name" value="EPSP_SYNTHASE_1"/>
    <property type="match status" value="1"/>
</dbReference>
<keyword evidence="8 15" id="KW-0028">Amino-acid biosynthesis</keyword>
<dbReference type="InterPro" id="IPR003099">
    <property type="entry name" value="Prephen_DH"/>
</dbReference>
<evidence type="ECO:0000256" key="15">
    <source>
        <dbReference type="HAMAP-Rule" id="MF_00210"/>
    </source>
</evidence>
<reference evidence="17 18" key="1">
    <citation type="submission" date="2017-01" db="EMBL/GenBank/DDBJ databases">
        <title>Genome Sequencing of a Marine Spirillum, Oceanospirillum multiglobuliferum ATCC 33336, from Japan.</title>
        <authorList>
            <person name="Carney J.G."/>
            <person name="Trachtenberg A.M."/>
            <person name="Rheaume B.A."/>
            <person name="Linnane J.D."/>
            <person name="Pitts N.L."/>
            <person name="Mykles D.L."/>
            <person name="Maclea K.S."/>
        </authorList>
    </citation>
    <scope>NUCLEOTIDE SEQUENCE [LARGE SCALE GENOMIC DNA]</scope>
    <source>
        <strain evidence="17 18">ATCC 33336</strain>
    </source>
</reference>
<dbReference type="Gene3D" id="1.10.3660.10">
    <property type="entry name" value="6-phosphogluconate dehydrogenase C-terminal like domain"/>
    <property type="match status" value="1"/>
</dbReference>
<evidence type="ECO:0000256" key="13">
    <source>
        <dbReference type="ARBA" id="ARBA00044633"/>
    </source>
</evidence>
<dbReference type="GO" id="GO:0008977">
    <property type="term" value="F:prephenate dehydrogenase (NAD+) activity"/>
    <property type="evidence" value="ECO:0007669"/>
    <property type="project" value="UniProtKB-EC"/>
</dbReference>
<dbReference type="NCBIfam" id="NF011381">
    <property type="entry name" value="PRK14806.1"/>
    <property type="match status" value="1"/>
</dbReference>
<protein>
    <recommendedName>
        <fullName evidence="15">3-phosphoshikimate 1-carboxyvinyltransferase</fullName>
        <ecNumber evidence="15">2.5.1.19</ecNumber>
    </recommendedName>
    <alternativeName>
        <fullName evidence="15">5-enolpyruvylshikimate-3-phosphate synthase</fullName>
        <shortName evidence="15">EPSP synthase</shortName>
        <shortName evidence="15">EPSPS</shortName>
    </alternativeName>
</protein>
<evidence type="ECO:0000259" key="16">
    <source>
        <dbReference type="PROSITE" id="PS51176"/>
    </source>
</evidence>
<comment type="catalytic activity">
    <reaction evidence="13">
        <text>3-phosphoshikimate + phosphoenolpyruvate = 5-O-(1-carboxyvinyl)-3-phosphoshikimate + phosphate</text>
        <dbReference type="Rhea" id="RHEA:21256"/>
        <dbReference type="ChEBI" id="CHEBI:43474"/>
        <dbReference type="ChEBI" id="CHEBI:57701"/>
        <dbReference type="ChEBI" id="CHEBI:58702"/>
        <dbReference type="ChEBI" id="CHEBI:145989"/>
        <dbReference type="EC" id="2.5.1.19"/>
    </reaction>
    <physiologicalReaction direction="left-to-right" evidence="13">
        <dbReference type="Rhea" id="RHEA:21257"/>
    </physiologicalReaction>
</comment>
<dbReference type="GO" id="GO:0003866">
    <property type="term" value="F:3-phosphoshikimate 1-carboxyvinyltransferase activity"/>
    <property type="evidence" value="ECO:0007669"/>
    <property type="project" value="UniProtKB-UniRule"/>
</dbReference>
<dbReference type="Gene3D" id="3.65.10.10">
    <property type="entry name" value="Enolpyruvate transferase domain"/>
    <property type="match status" value="2"/>
</dbReference>
<dbReference type="FunFam" id="3.65.10.10:FF:000006">
    <property type="entry name" value="3-phosphoshikimate 1-carboxyvinyltransferase"/>
    <property type="match status" value="1"/>
</dbReference>
<feature type="binding site" evidence="15">
    <location>
        <position position="470"/>
    </location>
    <ligand>
        <name>3-phosphoshikimate</name>
        <dbReference type="ChEBI" id="CHEBI:145989"/>
    </ligand>
</feature>
<dbReference type="PANTHER" id="PTHR21090:SF5">
    <property type="entry name" value="PENTAFUNCTIONAL AROM POLYPEPTIDE"/>
    <property type="match status" value="1"/>
</dbReference>
<evidence type="ECO:0000256" key="12">
    <source>
        <dbReference type="ARBA" id="ARBA00023141"/>
    </source>
</evidence>
<proteinExistence type="inferred from homology"/>
<dbReference type="Proteomes" id="UP000191418">
    <property type="component" value="Unassembled WGS sequence"/>
</dbReference>
<evidence type="ECO:0000313" key="17">
    <source>
        <dbReference type="EMBL" id="OPX56089.1"/>
    </source>
</evidence>
<dbReference type="GO" id="GO:0005737">
    <property type="term" value="C:cytoplasm"/>
    <property type="evidence" value="ECO:0007669"/>
    <property type="project" value="UniProtKB-SubCell"/>
</dbReference>
<evidence type="ECO:0000256" key="5">
    <source>
        <dbReference type="ARBA" id="ARBA00009948"/>
    </source>
</evidence>
<dbReference type="CDD" id="cd01556">
    <property type="entry name" value="EPSP_synthase"/>
    <property type="match status" value="1"/>
</dbReference>
<dbReference type="Gene3D" id="3.40.50.720">
    <property type="entry name" value="NAD(P)-binding Rossmann-like Domain"/>
    <property type="match status" value="1"/>
</dbReference>
<evidence type="ECO:0000256" key="6">
    <source>
        <dbReference type="ARBA" id="ARBA00022490"/>
    </source>
</evidence>
<dbReference type="PROSITE" id="PS51176">
    <property type="entry name" value="PDH_ADH"/>
    <property type="match status" value="1"/>
</dbReference>
<evidence type="ECO:0000256" key="14">
    <source>
        <dbReference type="ARBA" id="ARBA00049260"/>
    </source>
</evidence>
<comment type="function">
    <text evidence="1 15">Catalyzes the transfer of the enolpyruvyl moiety of phosphoenolpyruvate (PEP) to the 5-hydroxyl of shikimate-3-phosphate (S3P) to produce enolpyruvyl shikimate-3-phosphate and inorganic phosphate.</text>
</comment>
<feature type="binding site" evidence="15">
    <location>
        <position position="688"/>
    </location>
    <ligand>
        <name>phosphoenolpyruvate</name>
        <dbReference type="ChEBI" id="CHEBI:58702"/>
    </ligand>
</feature>
<feature type="binding site" evidence="15">
    <location>
        <position position="647"/>
    </location>
    <ligand>
        <name>phosphoenolpyruvate</name>
        <dbReference type="ChEBI" id="CHEBI:58702"/>
    </ligand>
</feature>
<dbReference type="InterPro" id="IPR046826">
    <property type="entry name" value="PDH_N"/>
</dbReference>
<keyword evidence="11" id="KW-0520">NAD</keyword>
<dbReference type="Pfam" id="PF20463">
    <property type="entry name" value="PDH_C"/>
    <property type="match status" value="1"/>
</dbReference>
<feature type="binding site" evidence="15">
    <location>
        <position position="322"/>
    </location>
    <ligand>
        <name>3-phosphoshikimate</name>
        <dbReference type="ChEBI" id="CHEBI:145989"/>
    </ligand>
</feature>
<dbReference type="EC" id="2.5.1.19" evidence="15"/>
<dbReference type="GO" id="GO:0006571">
    <property type="term" value="P:tyrosine biosynthetic process"/>
    <property type="evidence" value="ECO:0007669"/>
    <property type="project" value="UniProtKB-KW"/>
</dbReference>
<organism evidence="17 18">
    <name type="scientific">Oceanospirillum multiglobuliferum</name>
    <dbReference type="NCBI Taxonomy" id="64969"/>
    <lineage>
        <taxon>Bacteria</taxon>
        <taxon>Pseudomonadati</taxon>
        <taxon>Pseudomonadota</taxon>
        <taxon>Gammaproteobacteria</taxon>
        <taxon>Oceanospirillales</taxon>
        <taxon>Oceanospirillaceae</taxon>
        <taxon>Oceanospirillum</taxon>
    </lineage>
</organism>
<dbReference type="AlphaFoldDB" id="A0A1T4KNZ7"/>
<evidence type="ECO:0000256" key="1">
    <source>
        <dbReference type="ARBA" id="ARBA00002174"/>
    </source>
</evidence>
<evidence type="ECO:0000256" key="9">
    <source>
        <dbReference type="ARBA" id="ARBA00022679"/>
    </source>
</evidence>
<keyword evidence="6 15" id="KW-0963">Cytoplasm</keyword>
<dbReference type="InterPro" id="IPR036291">
    <property type="entry name" value="NAD(P)-bd_dom_sf"/>
</dbReference>
<dbReference type="FunFam" id="3.40.50.720:FF:000208">
    <property type="entry name" value="Prephenate dehydrogenase"/>
    <property type="match status" value="1"/>
</dbReference>
<dbReference type="SUPFAM" id="SSF51735">
    <property type="entry name" value="NAD(P)-binding Rossmann-fold domains"/>
    <property type="match status" value="1"/>
</dbReference>
<feature type="binding site" evidence="15">
    <location>
        <position position="322"/>
    </location>
    <ligand>
        <name>phosphoenolpyruvate</name>
        <dbReference type="ChEBI" id="CHEBI:58702"/>
    </ligand>
</feature>
<dbReference type="STRING" id="64969.SAMN02745127_00148"/>
<gene>
    <name evidence="15" type="primary">aroA</name>
    <name evidence="17" type="ORF">BTE48_05955</name>
</gene>
<dbReference type="GO" id="GO:0004665">
    <property type="term" value="F:prephenate dehydrogenase (NADP+) activity"/>
    <property type="evidence" value="ECO:0007669"/>
    <property type="project" value="InterPro"/>
</dbReference>
<feature type="binding site" evidence="15">
    <location>
        <position position="468"/>
    </location>
    <ligand>
        <name>3-phosphoshikimate</name>
        <dbReference type="ChEBI" id="CHEBI:145989"/>
    </ligand>
</feature>
<dbReference type="PANTHER" id="PTHR21090">
    <property type="entry name" value="AROM/DEHYDROQUINATE SYNTHASE"/>
    <property type="match status" value="1"/>
</dbReference>
<comment type="catalytic activity">
    <reaction evidence="14">
        <text>prephenate + NAD(+) = 3-(4-hydroxyphenyl)pyruvate + CO2 + NADH</text>
        <dbReference type="Rhea" id="RHEA:13869"/>
        <dbReference type="ChEBI" id="CHEBI:16526"/>
        <dbReference type="ChEBI" id="CHEBI:29934"/>
        <dbReference type="ChEBI" id="CHEBI:36242"/>
        <dbReference type="ChEBI" id="CHEBI:57540"/>
        <dbReference type="ChEBI" id="CHEBI:57945"/>
        <dbReference type="EC" id="1.3.1.12"/>
    </reaction>
</comment>
<dbReference type="Pfam" id="PF00275">
    <property type="entry name" value="EPSP_synthase"/>
    <property type="match status" value="1"/>
</dbReference>
<evidence type="ECO:0000256" key="4">
    <source>
        <dbReference type="ARBA" id="ARBA00007964"/>
    </source>
</evidence>
<keyword evidence="9 15" id="KW-0808">Transferase</keyword>
<evidence type="ECO:0000256" key="3">
    <source>
        <dbReference type="ARBA" id="ARBA00005067"/>
    </source>
</evidence>
<accession>A0A1T4KNZ7</accession>
<dbReference type="EMBL" id="MTSM01000005">
    <property type="protein sequence ID" value="OPX56089.1"/>
    <property type="molecule type" value="Genomic_DNA"/>
</dbReference>
<dbReference type="HAMAP" id="MF_00210">
    <property type="entry name" value="EPSP_synth"/>
    <property type="match status" value="1"/>
</dbReference>
<feature type="binding site" evidence="15">
    <location>
        <position position="643"/>
    </location>
    <ligand>
        <name>3-phosphoshikimate</name>
        <dbReference type="ChEBI" id="CHEBI:145989"/>
    </ligand>
</feature>
<dbReference type="Pfam" id="PF02153">
    <property type="entry name" value="PDH_N"/>
    <property type="match status" value="1"/>
</dbReference>
<name>A0A1T4KNZ7_9GAMM</name>
<dbReference type="SUPFAM" id="SSF55205">
    <property type="entry name" value="EPT/RTPC-like"/>
    <property type="match status" value="1"/>
</dbReference>
<dbReference type="InterPro" id="IPR006264">
    <property type="entry name" value="EPSP_synthase"/>
</dbReference>
<keyword evidence="12 15" id="KW-0057">Aromatic amino acid biosynthesis</keyword>
<dbReference type="GO" id="GO:0009423">
    <property type="term" value="P:chorismate biosynthetic process"/>
    <property type="evidence" value="ECO:0007669"/>
    <property type="project" value="UniProtKB-UniRule"/>
</dbReference>
<evidence type="ECO:0000256" key="2">
    <source>
        <dbReference type="ARBA" id="ARBA00004811"/>
    </source>
</evidence>
<evidence type="ECO:0000313" key="18">
    <source>
        <dbReference type="Proteomes" id="UP000191418"/>
    </source>
</evidence>
<dbReference type="InterPro" id="IPR023193">
    <property type="entry name" value="EPSP_synthase_CS"/>
</dbReference>
<comment type="similarity">
    <text evidence="4">Belongs to the prephenate/arogenate dehydrogenase family.</text>
</comment>
<dbReference type="PROSITE" id="PS00885">
    <property type="entry name" value="EPSP_SYNTHASE_2"/>
    <property type="match status" value="1"/>
</dbReference>
<dbReference type="GO" id="GO:0070403">
    <property type="term" value="F:NAD+ binding"/>
    <property type="evidence" value="ECO:0007669"/>
    <property type="project" value="InterPro"/>
</dbReference>
<feature type="binding site" evidence="15">
    <location>
        <position position="327"/>
    </location>
    <ligand>
        <name>3-phosphoshikimate</name>
        <dbReference type="ChEBI" id="CHEBI:145989"/>
    </ligand>
</feature>
<dbReference type="UniPathway" id="UPA00053">
    <property type="reaction ID" value="UER00089"/>
</dbReference>
<comment type="subunit">
    <text evidence="15">Monomer.</text>
</comment>
<comment type="pathway">
    <text evidence="3">Amino-acid biosynthesis; L-tyrosine biosynthesis; (4-hydroxyphenyl)pyruvate from prephenate (NAD(+) route): step 1/1.</text>
</comment>
<comment type="similarity">
    <text evidence="5 15">Belongs to the EPSP synthase family.</text>
</comment>
<dbReference type="FunFam" id="1.10.3660.10:FF:000003">
    <property type="entry name" value="Prephenate dehydrogenase"/>
    <property type="match status" value="1"/>
</dbReference>
<feature type="domain" description="Prephenate/arogenate dehydrogenase" evidence="16">
    <location>
        <begin position="5"/>
        <end position="293"/>
    </location>
</feature>
<dbReference type="PROSITE" id="PS51257">
    <property type="entry name" value="PROKAR_LIPOPROTEIN"/>
    <property type="match status" value="1"/>
</dbReference>
<feature type="binding site" evidence="15">
    <location>
        <position position="323"/>
    </location>
    <ligand>
        <name>3-phosphoshikimate</name>
        <dbReference type="ChEBI" id="CHEBI:145989"/>
    </ligand>
</feature>
<keyword evidence="7" id="KW-0827">Tyrosine biosynthesis</keyword>
<evidence type="ECO:0000256" key="11">
    <source>
        <dbReference type="ARBA" id="ARBA00023027"/>
    </source>
</evidence>
<feature type="active site" description="Proton acceptor" evidence="15">
    <location>
        <position position="616"/>
    </location>
</feature>
<evidence type="ECO:0000256" key="7">
    <source>
        <dbReference type="ARBA" id="ARBA00022498"/>
    </source>
</evidence>
<comment type="caution">
    <text evidence="15">Lacks conserved residue(s) required for the propagation of feature annotation.</text>
</comment>
<dbReference type="InterPro" id="IPR008927">
    <property type="entry name" value="6-PGluconate_DH-like_C_sf"/>
</dbReference>
<feature type="binding site" evidence="15">
    <location>
        <position position="470"/>
    </location>
    <ligand>
        <name>phosphoenolpyruvate</name>
        <dbReference type="ChEBI" id="CHEBI:58702"/>
    </ligand>
</feature>
<evidence type="ECO:0000256" key="10">
    <source>
        <dbReference type="ARBA" id="ARBA00023002"/>
    </source>
</evidence>
<dbReference type="InterPro" id="IPR036968">
    <property type="entry name" value="Enolpyruvate_Tfrase_sf"/>
</dbReference>
<comment type="subcellular location">
    <subcellularLocation>
        <location evidence="15">Cytoplasm</location>
    </subcellularLocation>
</comment>
<feature type="binding site" evidence="15">
    <location>
        <position position="616"/>
    </location>
    <ligand>
        <name>3-phosphoshikimate</name>
        <dbReference type="ChEBI" id="CHEBI:145989"/>
    </ligand>
</feature>
<dbReference type="InterPro" id="IPR046825">
    <property type="entry name" value="PDH_C"/>
</dbReference>
<sequence>MKQIKTTLIIGLGLIGGSLAKALKAAQLGGTLIGCDRDQSEIDLALKLGMIDQGSVMATDWVAQADLIILSVPVIAMETVMQQIAPYLRADSIVTDVGSSKGSVLAAAERTWGQLPVNFVLGHPIAGSEKSGVMAAKVDLYQRHKVIVTPAPCNSALAIQTVTQLWEACGAEVLTMEIARHDEVLAATSHLPHLLAFSLVDTLARQDENLEIFRYAAGGFRDFTRIAASDPVMWRDIFIANRDAVLQALGHFEEGVARLRAAVEQSDSDAMLGIFTRAKSARDHFSRILDNSAYIPMQNTLIHYRAAPGKALSGRLRVPGDKSISHRSIMLGSLAEGVTHITGFLEGEDSLATLQAFRDMGVVIEGPHQGEVTVHGVGLKGLTKPAGALYLGNSGTSMRLLAGLMAGQNFDVELTGDASLSKRPMERVAAPLRAMGAVVETSEGGRPPMIIRGGQALKGIHYDMPMASAQVKSCVLLAGLYAQGETTTVEPAPTRDHTERMLTGFGYPVAREGASATVIGGGKLTATDIDVPSDISSAAFFMVAASIAEGSDITIEHVGLNPTRVGVINILRLMGADISLENEREVGGEPVADIRVRSAQLKGIDIPEDQVPLAIDEFPVIFIAAACAQGVTRLRGAEELRVKESDRIQVMADGLLALGIECTVVDDGIDITGGTLQSGAVHSRDDHRIAMSFAVASLRSQGEIFIEDCANVATSFPGFVELANGAGMNLKVEKVEG</sequence>
<comment type="pathway">
    <text evidence="2 15">Metabolic intermediate biosynthesis; chorismate biosynthesis; chorismate from D-erythrose 4-phosphate and phosphoenolpyruvate: step 6/7.</text>
</comment>
<dbReference type="InterPro" id="IPR001986">
    <property type="entry name" value="Enolpyruvate_Tfrase_dom"/>
</dbReference>
<dbReference type="InterPro" id="IPR013792">
    <property type="entry name" value="RNA3'P_cycl/enolpyr_Trfase_a/b"/>
</dbReference>
<keyword evidence="18" id="KW-1185">Reference proteome</keyword>
<feature type="binding site" evidence="15">
    <location>
        <position position="423"/>
    </location>
    <ligand>
        <name>phosphoenolpyruvate</name>
        <dbReference type="ChEBI" id="CHEBI:58702"/>
    </ligand>
</feature>
<dbReference type="SUPFAM" id="SSF48179">
    <property type="entry name" value="6-phosphogluconate dehydrogenase C-terminal domain-like"/>
    <property type="match status" value="1"/>
</dbReference>